<reference evidence="3" key="1">
    <citation type="journal article" date="2004" name="Nature">
        <title>Genome duplication in the teleost fish Tetraodon nigroviridis reveals the early vertebrate proto-karyotype.</title>
        <authorList>
            <person name="Jaillon O."/>
            <person name="Aury J.-M."/>
            <person name="Brunet F."/>
            <person name="Petit J.-L."/>
            <person name="Stange-Thomann N."/>
            <person name="Mauceli E."/>
            <person name="Bouneau L."/>
            <person name="Fischer C."/>
            <person name="Ozouf-Costaz C."/>
            <person name="Bernot A."/>
            <person name="Nicaud S."/>
            <person name="Jaffe D."/>
            <person name="Fisher S."/>
            <person name="Lutfalla G."/>
            <person name="Dossat C."/>
            <person name="Segurens B."/>
            <person name="Dasilva C."/>
            <person name="Salanoubat M."/>
            <person name="Levy M."/>
            <person name="Boudet N."/>
            <person name="Castellano S."/>
            <person name="Anthouard V."/>
            <person name="Jubin C."/>
            <person name="Castelli V."/>
            <person name="Katinka M."/>
            <person name="Vacherie B."/>
            <person name="Biemont C."/>
            <person name="Skalli Z."/>
            <person name="Cattolico L."/>
            <person name="Poulain J."/>
            <person name="De Berardinis V."/>
            <person name="Cruaud C."/>
            <person name="Duprat S."/>
            <person name="Brottier P."/>
            <person name="Coutanceau J.-P."/>
            <person name="Gouzy J."/>
            <person name="Parra G."/>
            <person name="Lardier G."/>
            <person name="Chapple C."/>
            <person name="McKernan K.J."/>
            <person name="McEwan P."/>
            <person name="Bosak S."/>
            <person name="Kellis M."/>
            <person name="Volff J.-N."/>
            <person name="Guigo R."/>
            <person name="Zody M.C."/>
            <person name="Mesirov J."/>
            <person name="Lindblad-Toh K."/>
            <person name="Birren B."/>
            <person name="Nusbaum C."/>
            <person name="Kahn D."/>
            <person name="Robinson-Rechavi M."/>
            <person name="Laudet V."/>
            <person name="Schachter V."/>
            <person name="Quetier F."/>
            <person name="Saurin W."/>
            <person name="Scarpelli C."/>
            <person name="Wincker P."/>
            <person name="Lander E.S."/>
            <person name="Weissenbach J."/>
            <person name="Roest Crollius H."/>
        </authorList>
    </citation>
    <scope>NUCLEOTIDE SEQUENCE [LARGE SCALE GENOMIC DNA]</scope>
</reference>
<dbReference type="InParanoid" id="H3CJU1"/>
<reference evidence="2" key="2">
    <citation type="submission" date="2025-08" db="UniProtKB">
        <authorList>
            <consortium name="Ensembl"/>
        </authorList>
    </citation>
    <scope>IDENTIFICATION</scope>
</reference>
<evidence type="ECO:0000313" key="3">
    <source>
        <dbReference type="Proteomes" id="UP000007303"/>
    </source>
</evidence>
<protein>
    <recommendedName>
        <fullName evidence="1">DUF4708 domain-containing protein</fullName>
    </recommendedName>
</protein>
<evidence type="ECO:0000313" key="2">
    <source>
        <dbReference type="Ensembl" id="ENSTNIP00000008520.1"/>
    </source>
</evidence>
<dbReference type="Pfam" id="PF15813">
    <property type="entry name" value="DUF4708"/>
    <property type="match status" value="1"/>
</dbReference>
<dbReference type="OMA" id="CMSLEAN"/>
<evidence type="ECO:0000259" key="1">
    <source>
        <dbReference type="Pfam" id="PF15813"/>
    </source>
</evidence>
<dbReference type="HOGENOM" id="CLU_1345955_0_0_1"/>
<dbReference type="Proteomes" id="UP000007303">
    <property type="component" value="Unassembled WGS sequence"/>
</dbReference>
<dbReference type="PANTHER" id="PTHR28495">
    <property type="entry name" value="HYPOTHETICAL PROTEIN LOC100359752"/>
    <property type="match status" value="1"/>
</dbReference>
<dbReference type="GeneTree" id="ENSGT00940000171800"/>
<name>H3CJU1_TETNG</name>
<dbReference type="Ensembl" id="ENSTNIT00000008688.1">
    <property type="protein sequence ID" value="ENSTNIP00000008520.1"/>
    <property type="gene ID" value="ENSTNIG00000005802.1"/>
</dbReference>
<feature type="domain" description="DUF4708" evidence="1">
    <location>
        <begin position="4"/>
        <end position="205"/>
    </location>
</feature>
<dbReference type="STRING" id="99883.ENSTNIP00000008520"/>
<reference evidence="2" key="3">
    <citation type="submission" date="2025-09" db="UniProtKB">
        <authorList>
            <consortium name="Ensembl"/>
        </authorList>
    </citation>
    <scope>IDENTIFICATION</scope>
</reference>
<dbReference type="AlphaFoldDB" id="H3CJU1"/>
<proteinExistence type="predicted"/>
<organism evidence="2 3">
    <name type="scientific">Tetraodon nigroviridis</name>
    <name type="common">Spotted green pufferfish</name>
    <name type="synonym">Chelonodon nigroviridis</name>
    <dbReference type="NCBI Taxonomy" id="99883"/>
    <lineage>
        <taxon>Eukaryota</taxon>
        <taxon>Metazoa</taxon>
        <taxon>Chordata</taxon>
        <taxon>Craniata</taxon>
        <taxon>Vertebrata</taxon>
        <taxon>Euteleostomi</taxon>
        <taxon>Actinopterygii</taxon>
        <taxon>Neopterygii</taxon>
        <taxon>Teleostei</taxon>
        <taxon>Neoteleostei</taxon>
        <taxon>Acanthomorphata</taxon>
        <taxon>Eupercaria</taxon>
        <taxon>Tetraodontiformes</taxon>
        <taxon>Tetradontoidea</taxon>
        <taxon>Tetraodontidae</taxon>
        <taxon>Tetraodon</taxon>
    </lineage>
</organism>
<accession>H3CJU1</accession>
<sequence length="205" mass="22787">MSSSVVLVDLPDLSCLCCVTLTLQEEEEEPRSQQMKTSRELVLLYPDVLASPALESFTEITVVMALKFFQMGVIQMFGTRRRLMLAPPQCVLPGVLQACLSFSVVTRLSPRWNKVGLYLVSGEGVVSERGKMDAIRVEWSTSEGRLCLKVEVDAIRIPPPTLEDLDLPPLVLRRFWADPDSVLEPSPAGGVWCHVLPSMKKGQMI</sequence>
<dbReference type="InterPro" id="IPR031643">
    <property type="entry name" value="DUF4708"/>
</dbReference>
<keyword evidence="3" id="KW-1185">Reference proteome</keyword>
<dbReference type="PANTHER" id="PTHR28495:SF1">
    <property type="entry name" value="GENE, 17266-RELATED"/>
    <property type="match status" value="1"/>
</dbReference>